<proteinExistence type="predicted"/>
<evidence type="ECO:0000313" key="18">
    <source>
        <dbReference type="EMBL" id="RLQ95393.1"/>
    </source>
</evidence>
<dbReference type="SMART" id="SM00304">
    <property type="entry name" value="HAMP"/>
    <property type="match status" value="1"/>
</dbReference>
<keyword evidence="19" id="KW-1185">Reference proteome</keyword>
<comment type="subcellular location">
    <subcellularLocation>
        <location evidence="2">Cell membrane</location>
        <topology evidence="2">Multi-pass membrane protein</topology>
    </subcellularLocation>
</comment>
<dbReference type="FunFam" id="1.10.287.130:FF:000001">
    <property type="entry name" value="Two-component sensor histidine kinase"/>
    <property type="match status" value="1"/>
</dbReference>
<dbReference type="InterPro" id="IPR036890">
    <property type="entry name" value="HATPase_C_sf"/>
</dbReference>
<dbReference type="InterPro" id="IPR004358">
    <property type="entry name" value="Sig_transdc_His_kin-like_C"/>
</dbReference>
<dbReference type="CDD" id="cd00075">
    <property type="entry name" value="HATPase"/>
    <property type="match status" value="1"/>
</dbReference>
<evidence type="ECO:0000256" key="8">
    <source>
        <dbReference type="ARBA" id="ARBA00022692"/>
    </source>
</evidence>
<keyword evidence="12 15" id="KW-1133">Transmembrane helix</keyword>
<keyword evidence="13" id="KW-0902">Two-component regulatory system</keyword>
<feature type="domain" description="Histidine kinase" evidence="16">
    <location>
        <begin position="252"/>
        <end position="469"/>
    </location>
</feature>
<dbReference type="InterPro" id="IPR003660">
    <property type="entry name" value="HAMP_dom"/>
</dbReference>
<evidence type="ECO:0000256" key="15">
    <source>
        <dbReference type="SAM" id="Phobius"/>
    </source>
</evidence>
<dbReference type="PROSITE" id="PS50885">
    <property type="entry name" value="HAMP"/>
    <property type="match status" value="1"/>
</dbReference>
<dbReference type="FunFam" id="3.30.565.10:FF:000006">
    <property type="entry name" value="Sensor histidine kinase WalK"/>
    <property type="match status" value="1"/>
</dbReference>
<dbReference type="SMART" id="SM00388">
    <property type="entry name" value="HisKA"/>
    <property type="match status" value="1"/>
</dbReference>
<evidence type="ECO:0000259" key="16">
    <source>
        <dbReference type="PROSITE" id="PS50109"/>
    </source>
</evidence>
<keyword evidence="8 15" id="KW-0812">Transmembrane</keyword>
<keyword evidence="11" id="KW-0067">ATP-binding</keyword>
<evidence type="ECO:0000256" key="2">
    <source>
        <dbReference type="ARBA" id="ARBA00004651"/>
    </source>
</evidence>
<dbReference type="PRINTS" id="PR00344">
    <property type="entry name" value="BCTRLSENSOR"/>
</dbReference>
<reference evidence="18 19" key="1">
    <citation type="submission" date="2018-10" db="EMBL/GenBank/DDBJ databases">
        <title>Falsibacillus sp. genome draft.</title>
        <authorList>
            <person name="Shi S."/>
        </authorList>
    </citation>
    <scope>NUCLEOTIDE SEQUENCE [LARGE SCALE GENOMIC DNA]</scope>
    <source>
        <strain evidence="18 19">GY 10110</strain>
    </source>
</reference>
<dbReference type="SUPFAM" id="SSF47384">
    <property type="entry name" value="Homodimeric domain of signal transducing histidine kinase"/>
    <property type="match status" value="1"/>
</dbReference>
<dbReference type="AlphaFoldDB" id="A0A3L7JXC7"/>
<protein>
    <recommendedName>
        <fullName evidence="4">Signal transduction histidine-protein kinase ArlS</fullName>
        <ecNumber evidence="3">2.7.13.3</ecNumber>
    </recommendedName>
</protein>
<evidence type="ECO:0000256" key="5">
    <source>
        <dbReference type="ARBA" id="ARBA00022475"/>
    </source>
</evidence>
<dbReference type="Gene3D" id="3.30.565.10">
    <property type="entry name" value="Histidine kinase-like ATPase, C-terminal domain"/>
    <property type="match status" value="1"/>
</dbReference>
<name>A0A3L7JXC7_9BACI</name>
<keyword evidence="7" id="KW-0808">Transferase</keyword>
<evidence type="ECO:0000256" key="9">
    <source>
        <dbReference type="ARBA" id="ARBA00022741"/>
    </source>
</evidence>
<evidence type="ECO:0000256" key="13">
    <source>
        <dbReference type="ARBA" id="ARBA00023012"/>
    </source>
</evidence>
<dbReference type="SUPFAM" id="SSF158472">
    <property type="entry name" value="HAMP domain-like"/>
    <property type="match status" value="1"/>
</dbReference>
<keyword evidence="10 18" id="KW-0418">Kinase</keyword>
<comment type="caution">
    <text evidence="18">The sequence shown here is derived from an EMBL/GenBank/DDBJ whole genome shotgun (WGS) entry which is preliminary data.</text>
</comment>
<evidence type="ECO:0000256" key="10">
    <source>
        <dbReference type="ARBA" id="ARBA00022777"/>
    </source>
</evidence>
<gene>
    <name evidence="18" type="ORF">D9X91_10160</name>
</gene>
<dbReference type="EC" id="2.7.13.3" evidence="3"/>
<evidence type="ECO:0000259" key="17">
    <source>
        <dbReference type="PROSITE" id="PS50885"/>
    </source>
</evidence>
<dbReference type="InterPro" id="IPR005467">
    <property type="entry name" value="His_kinase_dom"/>
</dbReference>
<dbReference type="CDD" id="cd06225">
    <property type="entry name" value="HAMP"/>
    <property type="match status" value="1"/>
</dbReference>
<dbReference type="PROSITE" id="PS50109">
    <property type="entry name" value="HIS_KIN"/>
    <property type="match status" value="1"/>
</dbReference>
<accession>A0A3L7JXC7</accession>
<evidence type="ECO:0000256" key="6">
    <source>
        <dbReference type="ARBA" id="ARBA00022553"/>
    </source>
</evidence>
<organism evidence="18 19">
    <name type="scientific">Falsibacillus albus</name>
    <dbReference type="NCBI Taxonomy" id="2478915"/>
    <lineage>
        <taxon>Bacteria</taxon>
        <taxon>Bacillati</taxon>
        <taxon>Bacillota</taxon>
        <taxon>Bacilli</taxon>
        <taxon>Bacillales</taxon>
        <taxon>Bacillaceae</taxon>
        <taxon>Falsibacillus</taxon>
    </lineage>
</organism>
<dbReference type="GO" id="GO:0005524">
    <property type="term" value="F:ATP binding"/>
    <property type="evidence" value="ECO:0007669"/>
    <property type="project" value="UniProtKB-KW"/>
</dbReference>
<dbReference type="Gene3D" id="1.10.287.130">
    <property type="match status" value="1"/>
</dbReference>
<keyword evidence="9" id="KW-0547">Nucleotide-binding</keyword>
<evidence type="ECO:0000256" key="11">
    <source>
        <dbReference type="ARBA" id="ARBA00022840"/>
    </source>
</evidence>
<dbReference type="RefSeq" id="WP_121680508.1">
    <property type="nucleotide sequence ID" value="NZ_RCVZ01000006.1"/>
</dbReference>
<keyword evidence="5" id="KW-1003">Cell membrane</keyword>
<dbReference type="Proteomes" id="UP000276770">
    <property type="component" value="Unassembled WGS sequence"/>
</dbReference>
<sequence length="472" mass="54528">MNKFMEWINNRSLKVKWSIGASAAIFFTFFIFSFFQYHVISNWLLNEEENNVRQVLDELAIFYKQRGPNITMSDIYDSEDLIKQIVEKNQTIRITDTSGKEVFVVQSDQEPSYYIPFQPVNEKTIMQLQTNGKKLYVGRMPIESRQFNGYVEVIYPLTRYHQMMRNLWFVMSMFGLGALVLSALFGFLMAKNFLKPLQRLSNTMRAIQRRGFHQRMESSPSQDEIGDLTVIFNEMMDKLEKSFAQQKQFVEDASHELRTPIQIMEGHLSLLNRWGKKDQLILDESLLASLQELDRIKYLVHELLELSRAEQIQKGDGEVSADIVATIERVLKNFQLLHKEFTFIFDTRGNLTHQVGISEHHLEQILIILLDNAVKYSDKEKDISITIEEIEEDVKVVIEDHGIGIPEDQLSSIFHRFFRVDKARSREKGGNGLGLAIAKQIIEGYGGSISAQSKVGKGTKVQFILPFRHGGQ</sequence>
<dbReference type="PANTHER" id="PTHR45528:SF12">
    <property type="entry name" value="SENSOR HISTIDINE KINASE ARSS"/>
    <property type="match status" value="1"/>
</dbReference>
<evidence type="ECO:0000256" key="3">
    <source>
        <dbReference type="ARBA" id="ARBA00012438"/>
    </source>
</evidence>
<dbReference type="GO" id="GO:0005886">
    <property type="term" value="C:plasma membrane"/>
    <property type="evidence" value="ECO:0007669"/>
    <property type="project" value="UniProtKB-SubCell"/>
</dbReference>
<dbReference type="Pfam" id="PF18719">
    <property type="entry name" value="ArlS_N"/>
    <property type="match status" value="1"/>
</dbReference>
<dbReference type="EMBL" id="RCVZ01000006">
    <property type="protein sequence ID" value="RLQ95393.1"/>
    <property type="molecule type" value="Genomic_DNA"/>
</dbReference>
<keyword evidence="14 15" id="KW-0472">Membrane</keyword>
<dbReference type="Pfam" id="PF00512">
    <property type="entry name" value="HisKA"/>
    <property type="match status" value="1"/>
</dbReference>
<dbReference type="OrthoDB" id="9786919at2"/>
<dbReference type="SMART" id="SM00387">
    <property type="entry name" value="HATPase_c"/>
    <property type="match status" value="1"/>
</dbReference>
<dbReference type="Pfam" id="PF00672">
    <property type="entry name" value="HAMP"/>
    <property type="match status" value="1"/>
</dbReference>
<dbReference type="CDD" id="cd00082">
    <property type="entry name" value="HisKA"/>
    <property type="match status" value="1"/>
</dbReference>
<evidence type="ECO:0000256" key="1">
    <source>
        <dbReference type="ARBA" id="ARBA00000085"/>
    </source>
</evidence>
<evidence type="ECO:0000256" key="4">
    <source>
        <dbReference type="ARBA" id="ARBA00015735"/>
    </source>
</evidence>
<dbReference type="InterPro" id="IPR003594">
    <property type="entry name" value="HATPase_dom"/>
</dbReference>
<evidence type="ECO:0000256" key="7">
    <source>
        <dbReference type="ARBA" id="ARBA00022679"/>
    </source>
</evidence>
<evidence type="ECO:0000256" key="12">
    <source>
        <dbReference type="ARBA" id="ARBA00022989"/>
    </source>
</evidence>
<evidence type="ECO:0000256" key="14">
    <source>
        <dbReference type="ARBA" id="ARBA00023136"/>
    </source>
</evidence>
<feature type="transmembrane region" description="Helical" evidence="15">
    <location>
        <begin position="167"/>
        <end position="190"/>
    </location>
</feature>
<dbReference type="InterPro" id="IPR003661">
    <property type="entry name" value="HisK_dim/P_dom"/>
</dbReference>
<dbReference type="InterPro" id="IPR050398">
    <property type="entry name" value="HssS/ArlS-like"/>
</dbReference>
<comment type="catalytic activity">
    <reaction evidence="1">
        <text>ATP + protein L-histidine = ADP + protein N-phospho-L-histidine.</text>
        <dbReference type="EC" id="2.7.13.3"/>
    </reaction>
</comment>
<dbReference type="SUPFAM" id="SSF55874">
    <property type="entry name" value="ATPase domain of HSP90 chaperone/DNA topoisomerase II/histidine kinase"/>
    <property type="match status" value="1"/>
</dbReference>
<dbReference type="Pfam" id="PF02518">
    <property type="entry name" value="HATPase_c"/>
    <property type="match status" value="1"/>
</dbReference>
<feature type="transmembrane region" description="Helical" evidence="15">
    <location>
        <begin position="21"/>
        <end position="40"/>
    </location>
</feature>
<dbReference type="InterPro" id="IPR041610">
    <property type="entry name" value="ArlS_N"/>
</dbReference>
<evidence type="ECO:0000313" key="19">
    <source>
        <dbReference type="Proteomes" id="UP000276770"/>
    </source>
</evidence>
<dbReference type="GO" id="GO:0000155">
    <property type="term" value="F:phosphorelay sensor kinase activity"/>
    <property type="evidence" value="ECO:0007669"/>
    <property type="project" value="InterPro"/>
</dbReference>
<dbReference type="InterPro" id="IPR036097">
    <property type="entry name" value="HisK_dim/P_sf"/>
</dbReference>
<dbReference type="PANTHER" id="PTHR45528">
    <property type="entry name" value="SENSOR HISTIDINE KINASE CPXA"/>
    <property type="match status" value="1"/>
</dbReference>
<dbReference type="Gene3D" id="6.10.340.10">
    <property type="match status" value="1"/>
</dbReference>
<feature type="domain" description="HAMP" evidence="17">
    <location>
        <begin position="191"/>
        <end position="244"/>
    </location>
</feature>
<keyword evidence="6" id="KW-0597">Phosphoprotein</keyword>